<evidence type="ECO:0000256" key="4">
    <source>
        <dbReference type="ARBA" id="ARBA00022840"/>
    </source>
</evidence>
<dbReference type="InterPro" id="IPR050132">
    <property type="entry name" value="Gln/Glu-tRNA_Ligase"/>
</dbReference>
<evidence type="ECO:0000259" key="11">
    <source>
        <dbReference type="Pfam" id="PF03950"/>
    </source>
</evidence>
<evidence type="ECO:0000259" key="10">
    <source>
        <dbReference type="Pfam" id="PF00749"/>
    </source>
</evidence>
<feature type="domain" description="Glutamyl/glutaminyl-tRNA synthetase class Ib anti-codon binding" evidence="11">
    <location>
        <begin position="425"/>
        <end position="522"/>
    </location>
</feature>
<evidence type="ECO:0000256" key="3">
    <source>
        <dbReference type="ARBA" id="ARBA00022741"/>
    </source>
</evidence>
<reference evidence="13 14" key="1">
    <citation type="submission" date="2024-03" db="EMBL/GenBank/DDBJ databases">
        <title>Aureococcus anophagefferens CCMP1851 and Kratosvirus quantuckense: Draft genome of a second virus-susceptible host strain in the model system.</title>
        <authorList>
            <person name="Chase E."/>
            <person name="Truchon A.R."/>
            <person name="Schepens W."/>
            <person name="Wilhelm S.W."/>
        </authorList>
    </citation>
    <scope>NUCLEOTIDE SEQUENCE [LARGE SCALE GENOMIC DNA]</scope>
    <source>
        <strain evidence="13 14">CCMP1851</strain>
    </source>
</reference>
<evidence type="ECO:0000256" key="2">
    <source>
        <dbReference type="ARBA" id="ARBA00022598"/>
    </source>
</evidence>
<dbReference type="Gene3D" id="3.40.50.620">
    <property type="entry name" value="HUPs"/>
    <property type="match status" value="1"/>
</dbReference>
<dbReference type="Pfam" id="PF20974">
    <property type="entry name" value="tRNA-synt_1c_C2"/>
    <property type="match status" value="1"/>
</dbReference>
<accession>A0ABR1FL66</accession>
<sequence>MLQRSWWKASPSSAWAREGAKEAEGSPSVWALDRRKDPLCGRALSHWAEYGQEGGVQTCGNSAALLEEHFRVNGGAVRTRFPPEPNGYLHIGHAKSMNMNFSLAFDRLAASGAAVPTRETIFRYDDTNPEAESKEFVDSLARDVAWMGWKPARVTHTSEYFGVFYEMALELIKGGKAYVCHQSSSEIEACRKVAKARSSLRKHEADGAAAPASVVAEARLDAPDAHESPYRSRSAAENLALFERMRSGVAAEGECTLRLKMQTAENASNYNMFDQVAYRIKHHPHPCAGDAWCIYPTYDYTHCVVDALEHVDYSICTLEFETRRESYYWVLDALDLYRPKVFEMSRLNISYTVLSKRKLTKLVTSGKVAGWDDPRMPTISGLRRRGYSASAINAFCRDVGVTRNENFIEYGRLQHFARLDLEDRAPRRMAVADPLELLLEGDDAAFAKTYDAPNHPSKPEFGVRPLTLARKVFLDRSDFREVDAPDFFGLAPGKWVRLRYCVTIKCVAVEKDGDDVARVKCVVGDAPADPKGKLHWVSEADAAPCELRDYDHLFSVGKVDDDTWEAQLAPDSLVVHKRALVDASVGARPADGAPFQFERLGFYAVDDDAKAGALVFNRTVSLKSGNAAVKVAGASRKDEQAAQLAKKEAMKSVDPKDMFKTDDMKLLYSAWDGDGVPTHGADGEPLSKSASKKLKKDQAKQAKLFAKK</sequence>
<protein>
    <recommendedName>
        <fullName evidence="1">glutamine--tRNA ligase</fullName>
        <ecNumber evidence="1">6.1.1.18</ecNumber>
    </recommendedName>
</protein>
<evidence type="ECO:0000259" key="12">
    <source>
        <dbReference type="Pfam" id="PF20974"/>
    </source>
</evidence>
<comment type="similarity">
    <text evidence="8">Belongs to the class-I aminoacyl-tRNA synthetase family.</text>
</comment>
<dbReference type="Proteomes" id="UP001363151">
    <property type="component" value="Unassembled WGS sequence"/>
</dbReference>
<evidence type="ECO:0000256" key="1">
    <source>
        <dbReference type="ARBA" id="ARBA00012836"/>
    </source>
</evidence>
<evidence type="ECO:0000313" key="14">
    <source>
        <dbReference type="Proteomes" id="UP001363151"/>
    </source>
</evidence>
<comment type="catalytic activity">
    <reaction evidence="7">
        <text>tRNA(Gln) + L-glutamine + ATP = L-glutaminyl-tRNA(Gln) + AMP + diphosphate</text>
        <dbReference type="Rhea" id="RHEA:20121"/>
        <dbReference type="Rhea" id="RHEA-COMP:9662"/>
        <dbReference type="Rhea" id="RHEA-COMP:9681"/>
        <dbReference type="ChEBI" id="CHEBI:30616"/>
        <dbReference type="ChEBI" id="CHEBI:33019"/>
        <dbReference type="ChEBI" id="CHEBI:58359"/>
        <dbReference type="ChEBI" id="CHEBI:78442"/>
        <dbReference type="ChEBI" id="CHEBI:78521"/>
        <dbReference type="ChEBI" id="CHEBI:456215"/>
        <dbReference type="EC" id="6.1.1.18"/>
    </reaction>
</comment>
<dbReference type="SUPFAM" id="SSF52374">
    <property type="entry name" value="Nucleotidylyl transferase"/>
    <property type="match status" value="1"/>
</dbReference>
<keyword evidence="6 8" id="KW-0030">Aminoacyl-tRNA synthetase</keyword>
<dbReference type="InterPro" id="IPR020059">
    <property type="entry name" value="Glu/Gln-tRNA-synth_Ib_codon-bd"/>
</dbReference>
<dbReference type="InterPro" id="IPR011035">
    <property type="entry name" value="Ribosomal_bL25/Gln-tRNA_synth"/>
</dbReference>
<dbReference type="InterPro" id="IPR014729">
    <property type="entry name" value="Rossmann-like_a/b/a_fold"/>
</dbReference>
<dbReference type="InterPro" id="IPR020056">
    <property type="entry name" value="Rbsml_bL25/Gln-tRNA_synth_N"/>
</dbReference>
<evidence type="ECO:0000256" key="8">
    <source>
        <dbReference type="RuleBase" id="RU363037"/>
    </source>
</evidence>
<comment type="caution">
    <text evidence="13">The sequence shown here is derived from an EMBL/GenBank/DDBJ whole genome shotgun (WGS) entry which is preliminary data.</text>
</comment>
<dbReference type="NCBIfam" id="TIGR00440">
    <property type="entry name" value="glnS"/>
    <property type="match status" value="1"/>
</dbReference>
<proteinExistence type="inferred from homology"/>
<dbReference type="PANTHER" id="PTHR43097:SF4">
    <property type="entry name" value="GLUTAMINE--TRNA LIGASE"/>
    <property type="match status" value="1"/>
</dbReference>
<keyword evidence="5 8" id="KW-0648">Protein biosynthesis</keyword>
<evidence type="ECO:0000256" key="9">
    <source>
        <dbReference type="SAM" id="MobiDB-lite"/>
    </source>
</evidence>
<feature type="domain" description="Glutamyl/glutaminyl-tRNA synthetase class Ib catalytic" evidence="10">
    <location>
        <begin position="77"/>
        <end position="422"/>
    </location>
</feature>
<dbReference type="Pfam" id="PF03950">
    <property type="entry name" value="tRNA-synt_1c_C"/>
    <property type="match status" value="1"/>
</dbReference>
<evidence type="ECO:0000256" key="5">
    <source>
        <dbReference type="ARBA" id="ARBA00022917"/>
    </source>
</evidence>
<dbReference type="InterPro" id="IPR004514">
    <property type="entry name" value="Gln-tRNA-synth"/>
</dbReference>
<organism evidence="13 14">
    <name type="scientific">Aureococcus anophagefferens</name>
    <name type="common">Harmful bloom alga</name>
    <dbReference type="NCBI Taxonomy" id="44056"/>
    <lineage>
        <taxon>Eukaryota</taxon>
        <taxon>Sar</taxon>
        <taxon>Stramenopiles</taxon>
        <taxon>Ochrophyta</taxon>
        <taxon>Pelagophyceae</taxon>
        <taxon>Pelagomonadales</taxon>
        <taxon>Pelagomonadaceae</taxon>
        <taxon>Aureococcus</taxon>
    </lineage>
</organism>
<evidence type="ECO:0000256" key="6">
    <source>
        <dbReference type="ARBA" id="ARBA00023146"/>
    </source>
</evidence>
<feature type="region of interest" description="Disordered" evidence="9">
    <location>
        <begin position="674"/>
        <end position="698"/>
    </location>
</feature>
<name>A0ABR1FL66_AURAN</name>
<keyword evidence="2 8" id="KW-0436">Ligase</keyword>
<keyword evidence="3 8" id="KW-0547">Nucleotide-binding</keyword>
<feature type="domain" description="tRNA synthetases class I (E and Q) anti-codon binding" evidence="12">
    <location>
        <begin position="533"/>
        <end position="606"/>
    </location>
</feature>
<evidence type="ECO:0000313" key="13">
    <source>
        <dbReference type="EMBL" id="KAK7232865.1"/>
    </source>
</evidence>
<gene>
    <name evidence="13" type="ORF">SO694_00036011</name>
</gene>
<dbReference type="Gene3D" id="2.40.240.10">
    <property type="entry name" value="Ribosomal Protein L25, Chain P"/>
    <property type="match status" value="2"/>
</dbReference>
<dbReference type="InterPro" id="IPR001412">
    <property type="entry name" value="aa-tRNA-synth_I_CS"/>
</dbReference>
<dbReference type="InterPro" id="IPR049437">
    <property type="entry name" value="tRNA-synt_1c_C2"/>
</dbReference>
<dbReference type="SUPFAM" id="SSF50715">
    <property type="entry name" value="Ribosomal protein L25-like"/>
    <property type="match status" value="1"/>
</dbReference>
<keyword evidence="4 8" id="KW-0067">ATP-binding</keyword>
<keyword evidence="14" id="KW-1185">Reference proteome</keyword>
<evidence type="ECO:0000256" key="7">
    <source>
        <dbReference type="ARBA" id="ARBA00048270"/>
    </source>
</evidence>
<dbReference type="EMBL" id="JBBJCI010000365">
    <property type="protein sequence ID" value="KAK7232865.1"/>
    <property type="molecule type" value="Genomic_DNA"/>
</dbReference>
<dbReference type="InterPro" id="IPR020058">
    <property type="entry name" value="Glu/Gln-tRNA-synth_Ib_cat-dom"/>
</dbReference>
<dbReference type="PANTHER" id="PTHR43097">
    <property type="entry name" value="GLUTAMINE-TRNA LIGASE"/>
    <property type="match status" value="1"/>
</dbReference>
<dbReference type="PROSITE" id="PS00178">
    <property type="entry name" value="AA_TRNA_LIGASE_I"/>
    <property type="match status" value="1"/>
</dbReference>
<dbReference type="EC" id="6.1.1.18" evidence="1"/>
<dbReference type="Pfam" id="PF00749">
    <property type="entry name" value="tRNA-synt_1c"/>
    <property type="match status" value="1"/>
</dbReference>